<sequence>MLDSLATSLVLILEWENLLAMVGGTILGICIGALPGLSATMGIAILIPLTFGLHPLVGLGMMAGIYNGAMYGGAIPSILLRIPGTPASVATILDGGPMSDQGRAPLALKIAVVSSAIGGIASAVALITLAPPLSRVTLAFGPADYFWVAFFGLASIAVLVGNDPWKGIVAAAIGLLIGMVGIDTVSGAGRLTFGQSELTGGFHIVVVLIGLFGIPPTLRLAERAVRERKPVQEARLDLAQSERVPYRLLWPTWLRSSLIGVVVGILPGAGGNMASFMSYNEAKRASKTPERFGHGAEEGVAAAECGNNADNAAALVPALTLGIPGSSVSAVILGGLLVHGLQPGPALFRDSGEIVYGFMLQMLITAALLIVLGGYLGSRVFVKILKLPPLLLIPIVFSLTIVGVYSVNNSMFDVFLLLAFAVVGVFLDRMQYPLAPVVLGVVLGTMAESNLRLALLIGQGEWSALVARPLSMGLAAITLLAVISPILKVVRQRLKARAAAH</sequence>
<keyword evidence="1" id="KW-0812">Transmembrane</keyword>
<feature type="transmembrane region" description="Helical" evidence="1">
    <location>
        <begin position="78"/>
        <end position="96"/>
    </location>
</feature>
<dbReference type="RefSeq" id="WP_095620898.1">
    <property type="nucleotide sequence ID" value="NZ_NSKB01000004.1"/>
</dbReference>
<keyword evidence="4" id="KW-1185">Reference proteome</keyword>
<dbReference type="OrthoDB" id="9781349at2"/>
<dbReference type="AlphaFoldDB" id="A0A2A2EVL0"/>
<feature type="transmembrane region" description="Helical" evidence="1">
    <location>
        <begin position="168"/>
        <end position="189"/>
    </location>
</feature>
<protein>
    <submittedName>
        <fullName evidence="3">C4-dicarboxylate ABC transporter permease</fullName>
    </submittedName>
</protein>
<feature type="domain" description="DUF112" evidence="2">
    <location>
        <begin position="18"/>
        <end position="439"/>
    </location>
</feature>
<feature type="transmembrane region" description="Helical" evidence="1">
    <location>
        <begin position="387"/>
        <end position="405"/>
    </location>
</feature>
<keyword evidence="1" id="KW-0472">Membrane</keyword>
<keyword evidence="1" id="KW-1133">Transmembrane helix</keyword>
<name>A0A2A2EVL0_9GAMM</name>
<dbReference type="EMBL" id="NSKB01000004">
    <property type="protein sequence ID" value="PAU76504.1"/>
    <property type="molecule type" value="Genomic_DNA"/>
</dbReference>
<reference evidence="3 4" key="1">
    <citation type="submission" date="2017-08" db="EMBL/GenBank/DDBJ databases">
        <title>Halomonas alkalisoli sp. nov., isolated from saline alkaline soil.</title>
        <authorList>
            <person name="Wang D."/>
            <person name="Zhang G."/>
        </authorList>
    </citation>
    <scope>NUCLEOTIDE SEQUENCE [LARGE SCALE GENOMIC DNA]</scope>
    <source>
        <strain evidence="3 4">WRN001</strain>
    </source>
</reference>
<proteinExistence type="predicted"/>
<dbReference type="InterPro" id="IPR002823">
    <property type="entry name" value="DUF112_TM"/>
</dbReference>
<feature type="transmembrane region" description="Helical" evidence="1">
    <location>
        <begin position="44"/>
        <end position="66"/>
    </location>
</feature>
<evidence type="ECO:0000313" key="3">
    <source>
        <dbReference type="EMBL" id="PAU76504.1"/>
    </source>
</evidence>
<feature type="transmembrane region" description="Helical" evidence="1">
    <location>
        <begin position="18"/>
        <end position="37"/>
    </location>
</feature>
<feature type="transmembrane region" description="Helical" evidence="1">
    <location>
        <begin position="108"/>
        <end position="133"/>
    </location>
</feature>
<accession>A0A2A2EVL0</accession>
<comment type="caution">
    <text evidence="3">The sequence shown here is derived from an EMBL/GenBank/DDBJ whole genome shotgun (WGS) entry which is preliminary data.</text>
</comment>
<evidence type="ECO:0000313" key="4">
    <source>
        <dbReference type="Proteomes" id="UP000217771"/>
    </source>
</evidence>
<gene>
    <name evidence="3" type="ORF">CK498_10870</name>
</gene>
<evidence type="ECO:0000256" key="1">
    <source>
        <dbReference type="SAM" id="Phobius"/>
    </source>
</evidence>
<organism evidence="3 4">
    <name type="scientific">Halomonas salipaludis</name>
    <dbReference type="NCBI Taxonomy" id="2032625"/>
    <lineage>
        <taxon>Bacteria</taxon>
        <taxon>Pseudomonadati</taxon>
        <taxon>Pseudomonadota</taxon>
        <taxon>Gammaproteobacteria</taxon>
        <taxon>Oceanospirillales</taxon>
        <taxon>Halomonadaceae</taxon>
        <taxon>Halomonas</taxon>
    </lineage>
</organism>
<feature type="transmembrane region" description="Helical" evidence="1">
    <location>
        <begin position="411"/>
        <end position="427"/>
    </location>
</feature>
<dbReference type="Proteomes" id="UP000217771">
    <property type="component" value="Unassembled WGS sequence"/>
</dbReference>
<dbReference type="Pfam" id="PF01970">
    <property type="entry name" value="TctA"/>
    <property type="match status" value="1"/>
</dbReference>
<feature type="transmembrane region" description="Helical" evidence="1">
    <location>
        <begin position="354"/>
        <end position="375"/>
    </location>
</feature>
<feature type="transmembrane region" description="Helical" evidence="1">
    <location>
        <begin position="434"/>
        <end position="457"/>
    </location>
</feature>
<dbReference type="PANTHER" id="PTHR35342:SF5">
    <property type="entry name" value="TRICARBOXYLIC TRANSPORT PROTEIN"/>
    <property type="match status" value="1"/>
</dbReference>
<evidence type="ECO:0000259" key="2">
    <source>
        <dbReference type="Pfam" id="PF01970"/>
    </source>
</evidence>
<feature type="transmembrane region" description="Helical" evidence="1">
    <location>
        <begin position="469"/>
        <end position="487"/>
    </location>
</feature>
<feature type="transmembrane region" description="Helical" evidence="1">
    <location>
        <begin position="145"/>
        <end position="161"/>
    </location>
</feature>
<feature type="transmembrane region" description="Helical" evidence="1">
    <location>
        <begin position="201"/>
        <end position="221"/>
    </location>
</feature>
<dbReference type="PANTHER" id="PTHR35342">
    <property type="entry name" value="TRICARBOXYLIC TRANSPORT PROTEIN"/>
    <property type="match status" value="1"/>
</dbReference>